<evidence type="ECO:0000256" key="1">
    <source>
        <dbReference type="SAM" id="MobiDB-lite"/>
    </source>
</evidence>
<dbReference type="AlphaFoldDB" id="A0A6A7ASH1"/>
<feature type="domain" description="DUF7904" evidence="2">
    <location>
        <begin position="138"/>
        <end position="237"/>
    </location>
</feature>
<dbReference type="PANTHER" id="PTHR11977">
    <property type="entry name" value="VILLIN"/>
    <property type="match status" value="1"/>
</dbReference>
<feature type="compositionally biased region" description="Pro residues" evidence="1">
    <location>
        <begin position="57"/>
        <end position="67"/>
    </location>
</feature>
<dbReference type="Gene3D" id="3.40.20.10">
    <property type="entry name" value="Severin"/>
    <property type="match status" value="2"/>
</dbReference>
<evidence type="ECO:0000259" key="2">
    <source>
        <dbReference type="Pfam" id="PF25480"/>
    </source>
</evidence>
<dbReference type="PANTHER" id="PTHR11977:SF133">
    <property type="entry name" value="DUF4045 DOMAIN-CONTAINING PROTEIN"/>
    <property type="match status" value="1"/>
</dbReference>
<organism evidence="3 4">
    <name type="scientific">Plenodomus tracheiphilus IPT5</name>
    <dbReference type="NCBI Taxonomy" id="1408161"/>
    <lineage>
        <taxon>Eukaryota</taxon>
        <taxon>Fungi</taxon>
        <taxon>Dikarya</taxon>
        <taxon>Ascomycota</taxon>
        <taxon>Pezizomycotina</taxon>
        <taxon>Dothideomycetes</taxon>
        <taxon>Pleosporomycetidae</taxon>
        <taxon>Pleosporales</taxon>
        <taxon>Pleosporineae</taxon>
        <taxon>Leptosphaeriaceae</taxon>
        <taxon>Plenodomus</taxon>
    </lineage>
</organism>
<dbReference type="Proteomes" id="UP000799423">
    <property type="component" value="Unassembled WGS sequence"/>
</dbReference>
<dbReference type="InterPro" id="IPR057226">
    <property type="entry name" value="DUF7904"/>
</dbReference>
<dbReference type="OrthoDB" id="6375767at2759"/>
<dbReference type="SUPFAM" id="SSF55753">
    <property type="entry name" value="Actin depolymerizing proteins"/>
    <property type="match status" value="2"/>
</dbReference>
<dbReference type="GO" id="GO:0051014">
    <property type="term" value="P:actin filament severing"/>
    <property type="evidence" value="ECO:0007669"/>
    <property type="project" value="TreeGrafter"/>
</dbReference>
<dbReference type="InterPro" id="IPR007122">
    <property type="entry name" value="Villin/Gelsolin"/>
</dbReference>
<proteinExistence type="predicted"/>
<dbReference type="Pfam" id="PF25480">
    <property type="entry name" value="DUF7904"/>
    <property type="match status" value="1"/>
</dbReference>
<dbReference type="GO" id="GO:0015629">
    <property type="term" value="C:actin cytoskeleton"/>
    <property type="evidence" value="ECO:0007669"/>
    <property type="project" value="TreeGrafter"/>
</dbReference>
<dbReference type="GO" id="GO:0005546">
    <property type="term" value="F:phosphatidylinositol-4,5-bisphosphate binding"/>
    <property type="evidence" value="ECO:0007669"/>
    <property type="project" value="TreeGrafter"/>
</dbReference>
<dbReference type="GO" id="GO:0051015">
    <property type="term" value="F:actin filament binding"/>
    <property type="evidence" value="ECO:0007669"/>
    <property type="project" value="InterPro"/>
</dbReference>
<protein>
    <recommendedName>
        <fullName evidence="2">DUF7904 domain-containing protein</fullName>
    </recommendedName>
</protein>
<evidence type="ECO:0000313" key="3">
    <source>
        <dbReference type="EMBL" id="KAF2845674.1"/>
    </source>
</evidence>
<dbReference type="GO" id="GO:0005737">
    <property type="term" value="C:cytoplasm"/>
    <property type="evidence" value="ECO:0007669"/>
    <property type="project" value="TreeGrafter"/>
</dbReference>
<gene>
    <name evidence="3" type="ORF">T440DRAFT_259212</name>
</gene>
<dbReference type="GO" id="GO:0008154">
    <property type="term" value="P:actin polymerization or depolymerization"/>
    <property type="evidence" value="ECO:0007669"/>
    <property type="project" value="TreeGrafter"/>
</dbReference>
<keyword evidence="4" id="KW-1185">Reference proteome</keyword>
<feature type="region of interest" description="Disordered" evidence="1">
    <location>
        <begin position="48"/>
        <end position="91"/>
    </location>
</feature>
<name>A0A6A7ASH1_9PLEO</name>
<accession>A0A6A7ASH1</accession>
<sequence>MLGLSDRPTTSQSHCLLFLHQRHSRPQHQNPSLQPHRSFSLGSLGSFVASRSRESSPQPPAEYPASPPASAGRPQSEPYTASPNAAKPQKNDGMFAEFFDEAPITNGQLPENIDTVQVLKSPPFSLGPAAKIRTLRKQIQELNGDGRLSSIPQQEEHVLFQDSMYLCTHAYEDAKGAKHTDVYFWAGNGVAEPNIEDAQLFAKNHARQNQGNLIALRQGQEPPNFFEALGGIVITRRGTNPASKEFMLCGRRHLGHLAFDEVDFSLKSLCSAFPYLISTASGKVLLWKGRGCSAEELSGARLMGMDLAPTGDFSEIDEGSEPASFISTFPPSTVPAKGPAIPRSADHWRYKAMSDKYRVRLFRIEQSSSAPALLFAQEYAMIAVSEEDRPFMPVTTIVLEGVPRDMKAVFRHWDDGRIPAAGLMNGKLGRGKSLRIVGLERAIEGTRG</sequence>
<evidence type="ECO:0000313" key="4">
    <source>
        <dbReference type="Proteomes" id="UP000799423"/>
    </source>
</evidence>
<dbReference type="GO" id="GO:0051016">
    <property type="term" value="P:barbed-end actin filament capping"/>
    <property type="evidence" value="ECO:0007669"/>
    <property type="project" value="TreeGrafter"/>
</dbReference>
<dbReference type="EMBL" id="MU006343">
    <property type="protein sequence ID" value="KAF2845674.1"/>
    <property type="molecule type" value="Genomic_DNA"/>
</dbReference>
<reference evidence="3" key="1">
    <citation type="submission" date="2020-01" db="EMBL/GenBank/DDBJ databases">
        <authorList>
            <consortium name="DOE Joint Genome Institute"/>
            <person name="Haridas S."/>
            <person name="Albert R."/>
            <person name="Binder M."/>
            <person name="Bloem J."/>
            <person name="Labutti K."/>
            <person name="Salamov A."/>
            <person name="Andreopoulos B."/>
            <person name="Baker S.E."/>
            <person name="Barry K."/>
            <person name="Bills G."/>
            <person name="Bluhm B.H."/>
            <person name="Cannon C."/>
            <person name="Castanera R."/>
            <person name="Culley D.E."/>
            <person name="Daum C."/>
            <person name="Ezra D."/>
            <person name="Gonzalez J.B."/>
            <person name="Henrissat B."/>
            <person name="Kuo A."/>
            <person name="Liang C."/>
            <person name="Lipzen A."/>
            <person name="Lutzoni F."/>
            <person name="Magnuson J."/>
            <person name="Mondo S."/>
            <person name="Nolan M."/>
            <person name="Ohm R."/>
            <person name="Pangilinan J."/>
            <person name="Park H.-J."/>
            <person name="Ramirez L."/>
            <person name="Alfaro M."/>
            <person name="Sun H."/>
            <person name="Tritt A."/>
            <person name="Yoshinaga Y."/>
            <person name="Zwiers L.-H."/>
            <person name="Turgeon B.G."/>
            <person name="Goodwin S.B."/>
            <person name="Spatafora J.W."/>
            <person name="Crous P.W."/>
            <person name="Grigoriev I.V."/>
        </authorList>
    </citation>
    <scope>NUCLEOTIDE SEQUENCE</scope>
    <source>
        <strain evidence="3">IPT5</strain>
    </source>
</reference>
<dbReference type="InterPro" id="IPR029006">
    <property type="entry name" value="ADF-H/Gelsolin-like_dom_sf"/>
</dbReference>